<feature type="transmembrane region" description="Helical" evidence="1">
    <location>
        <begin position="20"/>
        <end position="39"/>
    </location>
</feature>
<sequence>MHAHTCAVNQVLNQPANPRVLLRIPASVIPAIAILGYSMDHGRIRAKGFIIKEAYGITVNATSWNKLDAYSFARAGQLPNCPQAKQYDSTRSARAYSRSCCQYLCRNS</sequence>
<evidence type="ECO:0000313" key="2">
    <source>
        <dbReference type="EMBL" id="RAK72950.1"/>
    </source>
</evidence>
<dbReference type="EMBL" id="KZ824686">
    <property type="protein sequence ID" value="RAK72950.1"/>
    <property type="molecule type" value="Genomic_DNA"/>
</dbReference>
<name>A0A8G1RGK9_9EURO</name>
<dbReference type="Proteomes" id="UP000249789">
    <property type="component" value="Unassembled WGS sequence"/>
</dbReference>
<protein>
    <submittedName>
        <fullName evidence="2">Uncharacterized protein</fullName>
    </submittedName>
</protein>
<accession>A0A8G1RGK9</accession>
<keyword evidence="3" id="KW-1185">Reference proteome</keyword>
<evidence type="ECO:0000256" key="1">
    <source>
        <dbReference type="SAM" id="Phobius"/>
    </source>
</evidence>
<organism evidence="2 3">
    <name type="scientific">Aspergillus fijiensis CBS 313.89</name>
    <dbReference type="NCBI Taxonomy" id="1448319"/>
    <lineage>
        <taxon>Eukaryota</taxon>
        <taxon>Fungi</taxon>
        <taxon>Dikarya</taxon>
        <taxon>Ascomycota</taxon>
        <taxon>Pezizomycotina</taxon>
        <taxon>Eurotiomycetes</taxon>
        <taxon>Eurotiomycetidae</taxon>
        <taxon>Eurotiales</taxon>
        <taxon>Aspergillaceae</taxon>
        <taxon>Aspergillus</taxon>
    </lineage>
</organism>
<reference evidence="2 3" key="1">
    <citation type="submission" date="2018-02" db="EMBL/GenBank/DDBJ databases">
        <title>The genomes of Aspergillus section Nigri reveals drivers in fungal speciation.</title>
        <authorList>
            <consortium name="DOE Joint Genome Institute"/>
            <person name="Vesth T.C."/>
            <person name="Nybo J."/>
            <person name="Theobald S."/>
            <person name="Brandl J."/>
            <person name="Frisvad J.C."/>
            <person name="Nielsen K.F."/>
            <person name="Lyhne E.K."/>
            <person name="Kogle M.E."/>
            <person name="Kuo A."/>
            <person name="Riley R."/>
            <person name="Clum A."/>
            <person name="Nolan M."/>
            <person name="Lipzen A."/>
            <person name="Salamov A."/>
            <person name="Henrissat B."/>
            <person name="Wiebenga A."/>
            <person name="De vries R.P."/>
            <person name="Grigoriev I.V."/>
            <person name="Mortensen U.H."/>
            <person name="Andersen M.R."/>
            <person name="Baker S.E."/>
        </authorList>
    </citation>
    <scope>NUCLEOTIDE SEQUENCE [LARGE SCALE GENOMIC DNA]</scope>
    <source>
        <strain evidence="2 3">CBS 313.89</strain>
    </source>
</reference>
<keyword evidence="1" id="KW-0472">Membrane</keyword>
<keyword evidence="1" id="KW-0812">Transmembrane</keyword>
<dbReference type="VEuPathDB" id="FungiDB:BO72DRAFT_452177"/>
<gene>
    <name evidence="2" type="ORF">BO72DRAFT_452177</name>
</gene>
<keyword evidence="1" id="KW-1133">Transmembrane helix</keyword>
<dbReference type="GeneID" id="63863006"/>
<proteinExistence type="predicted"/>
<dbReference type="RefSeq" id="XP_040796960.1">
    <property type="nucleotide sequence ID" value="XM_040945673.1"/>
</dbReference>
<dbReference type="AlphaFoldDB" id="A0A8G1RGK9"/>
<evidence type="ECO:0000313" key="3">
    <source>
        <dbReference type="Proteomes" id="UP000249789"/>
    </source>
</evidence>